<protein>
    <submittedName>
        <fullName evidence="6">TetR family transcriptional regulator</fullName>
    </submittedName>
</protein>
<evidence type="ECO:0000256" key="4">
    <source>
        <dbReference type="PROSITE-ProRule" id="PRU00335"/>
    </source>
</evidence>
<accession>A0ABN6H5S5</accession>
<reference evidence="6 7" key="1">
    <citation type="submission" date="2021-06" db="EMBL/GenBank/DDBJ databases">
        <title>Complete genome of Haloferula helveola possessing various polysaccharide degrading enzymes.</title>
        <authorList>
            <person name="Takami H."/>
            <person name="Huang C."/>
            <person name="Hamasaki K."/>
        </authorList>
    </citation>
    <scope>NUCLEOTIDE SEQUENCE [LARGE SCALE GENOMIC DNA]</scope>
    <source>
        <strain evidence="6 7">CN-1</strain>
    </source>
</reference>
<keyword evidence="2 4" id="KW-0238">DNA-binding</keyword>
<dbReference type="SUPFAM" id="SSF48498">
    <property type="entry name" value="Tetracyclin repressor-like, C-terminal domain"/>
    <property type="match status" value="1"/>
</dbReference>
<organism evidence="6 7">
    <name type="scientific">Haloferula helveola</name>
    <dbReference type="NCBI Taxonomy" id="490095"/>
    <lineage>
        <taxon>Bacteria</taxon>
        <taxon>Pseudomonadati</taxon>
        <taxon>Verrucomicrobiota</taxon>
        <taxon>Verrucomicrobiia</taxon>
        <taxon>Verrucomicrobiales</taxon>
        <taxon>Verrucomicrobiaceae</taxon>
        <taxon>Haloferula</taxon>
    </lineage>
</organism>
<dbReference type="PROSITE" id="PS50977">
    <property type="entry name" value="HTH_TETR_2"/>
    <property type="match status" value="1"/>
</dbReference>
<evidence type="ECO:0000256" key="1">
    <source>
        <dbReference type="ARBA" id="ARBA00023015"/>
    </source>
</evidence>
<dbReference type="InterPro" id="IPR011075">
    <property type="entry name" value="TetR_C"/>
</dbReference>
<feature type="domain" description="HTH tetR-type" evidence="5">
    <location>
        <begin position="5"/>
        <end position="65"/>
    </location>
</feature>
<sequence length="210" mass="23730">MSETVSARTRLLEAMVGAIWESSYGSTSVDRICERADVRKGSFYHFFKSKTALAIAALEHLWETESRENLEKIFDPRIPPLSRFERMIEHWYRRALDCREQKGRVLGCPYFNIGAETAAAEPELAAKVREILDRFQGYLEASLRDAQAMGVVDINSPAETAAALFSMMEGCSTQARIHDDPERVRHFADAFSRVIGAELNPDLDAEVVNR</sequence>
<evidence type="ECO:0000313" key="6">
    <source>
        <dbReference type="EMBL" id="BCX48981.1"/>
    </source>
</evidence>
<dbReference type="PANTHER" id="PTHR47506">
    <property type="entry name" value="TRANSCRIPTIONAL REGULATORY PROTEIN"/>
    <property type="match status" value="1"/>
</dbReference>
<dbReference type="EMBL" id="AP024702">
    <property type="protein sequence ID" value="BCX48981.1"/>
    <property type="molecule type" value="Genomic_DNA"/>
</dbReference>
<proteinExistence type="predicted"/>
<keyword evidence="1" id="KW-0805">Transcription regulation</keyword>
<dbReference type="Pfam" id="PF16925">
    <property type="entry name" value="TetR_C_13"/>
    <property type="match status" value="1"/>
</dbReference>
<keyword evidence="7" id="KW-1185">Reference proteome</keyword>
<dbReference type="InterPro" id="IPR009057">
    <property type="entry name" value="Homeodomain-like_sf"/>
</dbReference>
<dbReference type="InterPro" id="IPR036271">
    <property type="entry name" value="Tet_transcr_reg_TetR-rel_C_sf"/>
</dbReference>
<gene>
    <name evidence="6" type="ORF">HAHE_28890</name>
</gene>
<feature type="DNA-binding region" description="H-T-H motif" evidence="4">
    <location>
        <begin position="28"/>
        <end position="47"/>
    </location>
</feature>
<evidence type="ECO:0000256" key="3">
    <source>
        <dbReference type="ARBA" id="ARBA00023163"/>
    </source>
</evidence>
<dbReference type="InterPro" id="IPR001647">
    <property type="entry name" value="HTH_TetR"/>
</dbReference>
<dbReference type="Proteomes" id="UP001374893">
    <property type="component" value="Chromosome"/>
</dbReference>
<evidence type="ECO:0000256" key="2">
    <source>
        <dbReference type="ARBA" id="ARBA00023125"/>
    </source>
</evidence>
<dbReference type="RefSeq" id="WP_338685405.1">
    <property type="nucleotide sequence ID" value="NZ_AP024702.1"/>
</dbReference>
<name>A0ABN6H5S5_9BACT</name>
<dbReference type="PANTHER" id="PTHR47506:SF6">
    <property type="entry name" value="HTH-TYPE TRANSCRIPTIONAL REPRESSOR NEMR"/>
    <property type="match status" value="1"/>
</dbReference>
<dbReference type="Pfam" id="PF00440">
    <property type="entry name" value="TetR_N"/>
    <property type="match status" value="1"/>
</dbReference>
<dbReference type="SUPFAM" id="SSF46689">
    <property type="entry name" value="Homeodomain-like"/>
    <property type="match status" value="1"/>
</dbReference>
<evidence type="ECO:0000313" key="7">
    <source>
        <dbReference type="Proteomes" id="UP001374893"/>
    </source>
</evidence>
<keyword evidence="3" id="KW-0804">Transcription</keyword>
<dbReference type="Gene3D" id="1.10.357.10">
    <property type="entry name" value="Tetracycline Repressor, domain 2"/>
    <property type="match status" value="1"/>
</dbReference>
<evidence type="ECO:0000259" key="5">
    <source>
        <dbReference type="PROSITE" id="PS50977"/>
    </source>
</evidence>